<protein>
    <submittedName>
        <fullName evidence="2">Uncharacterized protein</fullName>
    </submittedName>
</protein>
<name>U7QM63_9CYAN</name>
<comment type="caution">
    <text evidence="2">The sequence shown here is derived from an EMBL/GenBank/DDBJ whole genome shotgun (WGS) entry which is preliminary data.</text>
</comment>
<dbReference type="EMBL" id="AUZM01000006">
    <property type="protein sequence ID" value="ERT08958.1"/>
    <property type="molecule type" value="Genomic_DNA"/>
</dbReference>
<accession>U7QM63</accession>
<evidence type="ECO:0000313" key="2">
    <source>
        <dbReference type="EMBL" id="ERT08958.1"/>
    </source>
</evidence>
<organism evidence="2 3">
    <name type="scientific">Lyngbya aestuarii BL J</name>
    <dbReference type="NCBI Taxonomy" id="1348334"/>
    <lineage>
        <taxon>Bacteria</taxon>
        <taxon>Bacillati</taxon>
        <taxon>Cyanobacteriota</taxon>
        <taxon>Cyanophyceae</taxon>
        <taxon>Oscillatoriophycideae</taxon>
        <taxon>Oscillatoriales</taxon>
        <taxon>Microcoleaceae</taxon>
        <taxon>Lyngbya</taxon>
    </lineage>
</organism>
<gene>
    <name evidence="2" type="ORF">M595_1006</name>
</gene>
<sequence>MVNYTDFFTTLKHNIHDNSMVKITNQPQDNLANNGEHPAIIISKR</sequence>
<proteinExistence type="predicted"/>
<reference evidence="2 3" key="1">
    <citation type="journal article" date="2013" name="Front. Microbiol.">
        <title>Comparative genomic analyses of the cyanobacterium, Lyngbya aestuarii BL J, a powerful hydrogen producer.</title>
        <authorList>
            <person name="Kothari A."/>
            <person name="Vaughn M."/>
            <person name="Garcia-Pichel F."/>
        </authorList>
    </citation>
    <scope>NUCLEOTIDE SEQUENCE [LARGE SCALE GENOMIC DNA]</scope>
    <source>
        <strain evidence="2 3">BL J</strain>
    </source>
</reference>
<dbReference type="Proteomes" id="UP000017127">
    <property type="component" value="Unassembled WGS sequence"/>
</dbReference>
<evidence type="ECO:0000256" key="1">
    <source>
        <dbReference type="SAM" id="MobiDB-lite"/>
    </source>
</evidence>
<feature type="region of interest" description="Disordered" evidence="1">
    <location>
        <begin position="26"/>
        <end position="45"/>
    </location>
</feature>
<evidence type="ECO:0000313" key="3">
    <source>
        <dbReference type="Proteomes" id="UP000017127"/>
    </source>
</evidence>
<keyword evidence="3" id="KW-1185">Reference proteome</keyword>
<dbReference type="AlphaFoldDB" id="U7QM63"/>